<evidence type="ECO:0000256" key="1">
    <source>
        <dbReference type="ARBA" id="ARBA00004141"/>
    </source>
</evidence>
<dbReference type="InterPro" id="IPR036259">
    <property type="entry name" value="MFS_trans_sf"/>
</dbReference>
<feature type="transmembrane region" description="Helical" evidence="4">
    <location>
        <begin position="401"/>
        <end position="427"/>
    </location>
</feature>
<feature type="compositionally biased region" description="Polar residues" evidence="3">
    <location>
        <begin position="1"/>
        <end position="11"/>
    </location>
</feature>
<dbReference type="AlphaFoldDB" id="A0A9P5Y145"/>
<comment type="caution">
    <text evidence="5">The sequence shown here is derived from an EMBL/GenBank/DDBJ whole genome shotgun (WGS) entry which is preliminary data.</text>
</comment>
<dbReference type="GO" id="GO:0016020">
    <property type="term" value="C:membrane"/>
    <property type="evidence" value="ECO:0007669"/>
    <property type="project" value="UniProtKB-SubCell"/>
</dbReference>
<keyword evidence="4" id="KW-1133">Transmembrane helix</keyword>
<feature type="transmembrane region" description="Helical" evidence="4">
    <location>
        <begin position="169"/>
        <end position="188"/>
    </location>
</feature>
<evidence type="ECO:0000313" key="5">
    <source>
        <dbReference type="EMBL" id="KAF9460408.1"/>
    </source>
</evidence>
<evidence type="ECO:0000256" key="3">
    <source>
        <dbReference type="SAM" id="MobiDB-lite"/>
    </source>
</evidence>
<feature type="transmembrane region" description="Helical" evidence="4">
    <location>
        <begin position="79"/>
        <end position="98"/>
    </location>
</feature>
<keyword evidence="4" id="KW-0472">Membrane</keyword>
<feature type="transmembrane region" description="Helical" evidence="4">
    <location>
        <begin position="341"/>
        <end position="360"/>
    </location>
</feature>
<reference evidence="5" key="1">
    <citation type="submission" date="2020-11" db="EMBL/GenBank/DDBJ databases">
        <authorList>
            <consortium name="DOE Joint Genome Institute"/>
            <person name="Ahrendt S."/>
            <person name="Riley R."/>
            <person name="Andreopoulos W."/>
            <person name="Labutti K."/>
            <person name="Pangilinan J."/>
            <person name="Ruiz-Duenas F.J."/>
            <person name="Barrasa J.M."/>
            <person name="Sanchez-Garcia M."/>
            <person name="Camarero S."/>
            <person name="Miyauchi S."/>
            <person name="Serrano A."/>
            <person name="Linde D."/>
            <person name="Babiker R."/>
            <person name="Drula E."/>
            <person name="Ayuso-Fernandez I."/>
            <person name="Pacheco R."/>
            <person name="Padilla G."/>
            <person name="Ferreira P."/>
            <person name="Barriuso J."/>
            <person name="Kellner H."/>
            <person name="Castanera R."/>
            <person name="Alfaro M."/>
            <person name="Ramirez L."/>
            <person name="Pisabarro A.G."/>
            <person name="Kuo A."/>
            <person name="Tritt A."/>
            <person name="Lipzen A."/>
            <person name="He G."/>
            <person name="Yan M."/>
            <person name="Ng V."/>
            <person name="Cullen D."/>
            <person name="Martin F."/>
            <person name="Rosso M.-N."/>
            <person name="Henrissat B."/>
            <person name="Hibbett D."/>
            <person name="Martinez A.T."/>
            <person name="Grigoriev I.V."/>
        </authorList>
    </citation>
    <scope>NUCLEOTIDE SEQUENCE</scope>
    <source>
        <strain evidence="5">CBS 247.69</strain>
    </source>
</reference>
<dbReference type="PANTHER" id="PTHR11360">
    <property type="entry name" value="MONOCARBOXYLATE TRANSPORTER"/>
    <property type="match status" value="1"/>
</dbReference>
<dbReference type="InterPro" id="IPR050327">
    <property type="entry name" value="Proton-linked_MCT"/>
</dbReference>
<feature type="transmembrane region" description="Helical" evidence="4">
    <location>
        <begin position="372"/>
        <end position="395"/>
    </location>
</feature>
<dbReference type="InterPro" id="IPR011701">
    <property type="entry name" value="MFS"/>
</dbReference>
<proteinExistence type="inferred from homology"/>
<accession>A0A9P5Y145</accession>
<comment type="subcellular location">
    <subcellularLocation>
        <location evidence="1">Membrane</location>
        <topology evidence="1">Multi-pass membrane protein</topology>
    </subcellularLocation>
</comment>
<dbReference type="Pfam" id="PF07690">
    <property type="entry name" value="MFS_1"/>
    <property type="match status" value="1"/>
</dbReference>
<sequence>MQASDNKQSISDPEKAGTPTDSRSGVTPTPPPEPPKPAPFPEGGLQGWSTLAGAYTNGFGVYQDYYVRRYLTNYTPSEIGWIGGTQIFLIFSMGILTGRAFDRGYLLNPPLVVVLIMFFFQSVFMLSLSHQNAYYQVFLAQGICLGASCGLCYIPSLTIVSHYFQRRRPFAMGIVAAGSALGAVIHPIMLNRFFNGSLGFHNGVRVSAAINTFLLIIANFMMRTRLPARKTGKAIPIVEFARDPPYVFVVIAGILLFGGLFFPVFYLQTNAIQHGVDATFAFYSLPILNAASVVGRTLPSLFAPRFGVFNLIIFFTVGAGITILCMTAVKDVAGTACFAVFFGFCSGATISLVPPVLGILSKDMSEIGARIGIDFFFCGMPSGVVNFATPIAGALLTSEFIWLHAILFAGIMMIASGGSFAIARIFVAKRRGTQIT</sequence>
<dbReference type="Gene3D" id="1.20.1250.20">
    <property type="entry name" value="MFS general substrate transporter like domains"/>
    <property type="match status" value="1"/>
</dbReference>
<feature type="transmembrane region" description="Helical" evidence="4">
    <location>
        <begin position="307"/>
        <end position="329"/>
    </location>
</feature>
<evidence type="ECO:0000313" key="6">
    <source>
        <dbReference type="Proteomes" id="UP000807353"/>
    </source>
</evidence>
<dbReference type="GO" id="GO:0022857">
    <property type="term" value="F:transmembrane transporter activity"/>
    <property type="evidence" value="ECO:0007669"/>
    <property type="project" value="InterPro"/>
</dbReference>
<dbReference type="EMBL" id="MU150299">
    <property type="protein sequence ID" value="KAF9460408.1"/>
    <property type="molecule type" value="Genomic_DNA"/>
</dbReference>
<evidence type="ECO:0000256" key="4">
    <source>
        <dbReference type="SAM" id="Phobius"/>
    </source>
</evidence>
<organism evidence="5 6">
    <name type="scientific">Collybia nuda</name>
    <dbReference type="NCBI Taxonomy" id="64659"/>
    <lineage>
        <taxon>Eukaryota</taxon>
        <taxon>Fungi</taxon>
        <taxon>Dikarya</taxon>
        <taxon>Basidiomycota</taxon>
        <taxon>Agaricomycotina</taxon>
        <taxon>Agaricomycetes</taxon>
        <taxon>Agaricomycetidae</taxon>
        <taxon>Agaricales</taxon>
        <taxon>Tricholomatineae</taxon>
        <taxon>Clitocybaceae</taxon>
        <taxon>Collybia</taxon>
    </lineage>
</organism>
<evidence type="ECO:0000256" key="2">
    <source>
        <dbReference type="ARBA" id="ARBA00006727"/>
    </source>
</evidence>
<feature type="transmembrane region" description="Helical" evidence="4">
    <location>
        <begin position="105"/>
        <end position="127"/>
    </location>
</feature>
<dbReference type="SUPFAM" id="SSF103473">
    <property type="entry name" value="MFS general substrate transporter"/>
    <property type="match status" value="1"/>
</dbReference>
<feature type="transmembrane region" description="Helical" evidence="4">
    <location>
        <begin position="278"/>
        <end position="295"/>
    </location>
</feature>
<feature type="transmembrane region" description="Helical" evidence="4">
    <location>
        <begin position="133"/>
        <end position="157"/>
    </location>
</feature>
<feature type="region of interest" description="Disordered" evidence="3">
    <location>
        <begin position="1"/>
        <end position="42"/>
    </location>
</feature>
<name>A0A9P5Y145_9AGAR</name>
<comment type="similarity">
    <text evidence="2">Belongs to the major facilitator superfamily. Monocarboxylate porter (TC 2.A.1.13) family.</text>
</comment>
<keyword evidence="6" id="KW-1185">Reference proteome</keyword>
<feature type="compositionally biased region" description="Pro residues" evidence="3">
    <location>
        <begin position="28"/>
        <end position="40"/>
    </location>
</feature>
<dbReference type="PANTHER" id="PTHR11360:SF234">
    <property type="entry name" value="MFS-TYPE TRANSPORTER DBAD-RELATED"/>
    <property type="match status" value="1"/>
</dbReference>
<protein>
    <submittedName>
        <fullName evidence="5">MFS general substrate transporter</fullName>
    </submittedName>
</protein>
<feature type="transmembrane region" description="Helical" evidence="4">
    <location>
        <begin position="246"/>
        <end position="266"/>
    </location>
</feature>
<dbReference type="Proteomes" id="UP000807353">
    <property type="component" value="Unassembled WGS sequence"/>
</dbReference>
<gene>
    <name evidence="5" type="ORF">BDZ94DRAFT_1169766</name>
</gene>
<keyword evidence="4" id="KW-0812">Transmembrane</keyword>
<dbReference type="OrthoDB" id="6499973at2759"/>
<feature type="transmembrane region" description="Helical" evidence="4">
    <location>
        <begin position="208"/>
        <end position="226"/>
    </location>
</feature>